<sequence>MPNSHALSAGRYTFWQARKTDSTRTTAQQRKEA</sequence>
<evidence type="ECO:0000313" key="2">
    <source>
        <dbReference type="EMBL" id="SEC16286.1"/>
    </source>
</evidence>
<reference evidence="3" key="1">
    <citation type="submission" date="2016-10" db="EMBL/GenBank/DDBJ databases">
        <authorList>
            <person name="Varghese N."/>
            <person name="Submissions S."/>
        </authorList>
    </citation>
    <scope>NUCLEOTIDE SEQUENCE [LARGE SCALE GENOMIC DNA]</scope>
    <source>
        <strain evidence="3">DSM 12111</strain>
    </source>
</reference>
<feature type="compositionally biased region" description="Polar residues" evidence="1">
    <location>
        <begin position="23"/>
        <end position="33"/>
    </location>
</feature>
<accession>A0A1H4Q9H2</accession>
<dbReference type="AlphaFoldDB" id="A0A1H4Q9H2"/>
<name>A0A1H4Q9H2_PSEAG</name>
<dbReference type="Proteomes" id="UP000242849">
    <property type="component" value="Unassembled WGS sequence"/>
</dbReference>
<organism evidence="2 3">
    <name type="scientific">Pseudomonas anguilliseptica</name>
    <dbReference type="NCBI Taxonomy" id="53406"/>
    <lineage>
        <taxon>Bacteria</taxon>
        <taxon>Pseudomonadati</taxon>
        <taxon>Pseudomonadota</taxon>
        <taxon>Gammaproteobacteria</taxon>
        <taxon>Pseudomonadales</taxon>
        <taxon>Pseudomonadaceae</taxon>
        <taxon>Pseudomonas</taxon>
    </lineage>
</organism>
<protein>
    <submittedName>
        <fullName evidence="2">Uncharacterized protein</fullName>
    </submittedName>
</protein>
<gene>
    <name evidence="2" type="ORF">SAMN05421553_0428</name>
</gene>
<dbReference type="EMBL" id="FNSC01000001">
    <property type="protein sequence ID" value="SEC16286.1"/>
    <property type="molecule type" value="Genomic_DNA"/>
</dbReference>
<evidence type="ECO:0000313" key="3">
    <source>
        <dbReference type="Proteomes" id="UP000242849"/>
    </source>
</evidence>
<proteinExistence type="predicted"/>
<evidence type="ECO:0000256" key="1">
    <source>
        <dbReference type="SAM" id="MobiDB-lite"/>
    </source>
</evidence>
<keyword evidence="3" id="KW-1185">Reference proteome</keyword>
<feature type="region of interest" description="Disordered" evidence="1">
    <location>
        <begin position="1"/>
        <end position="33"/>
    </location>
</feature>